<reference evidence="1" key="1">
    <citation type="submission" date="2021-06" db="EMBL/GenBank/DDBJ databases">
        <authorList>
            <person name="Kallberg Y."/>
            <person name="Tangrot J."/>
            <person name="Rosling A."/>
        </authorList>
    </citation>
    <scope>NUCLEOTIDE SEQUENCE</scope>
    <source>
        <strain evidence="1">CL356</strain>
    </source>
</reference>
<dbReference type="Proteomes" id="UP000789525">
    <property type="component" value="Unassembled WGS sequence"/>
</dbReference>
<dbReference type="EMBL" id="CAJVPT010000603">
    <property type="protein sequence ID" value="CAG8447555.1"/>
    <property type="molecule type" value="Genomic_DNA"/>
</dbReference>
<evidence type="ECO:0000313" key="2">
    <source>
        <dbReference type="Proteomes" id="UP000789525"/>
    </source>
</evidence>
<proteinExistence type="predicted"/>
<evidence type="ECO:0000313" key="1">
    <source>
        <dbReference type="EMBL" id="CAG8447555.1"/>
    </source>
</evidence>
<keyword evidence="2" id="KW-1185">Reference proteome</keyword>
<name>A0ACA9K224_9GLOM</name>
<gene>
    <name evidence="1" type="ORF">ACOLOM_LOCUS602</name>
</gene>
<organism evidence="1 2">
    <name type="scientific">Acaulospora colombiana</name>
    <dbReference type="NCBI Taxonomy" id="27376"/>
    <lineage>
        <taxon>Eukaryota</taxon>
        <taxon>Fungi</taxon>
        <taxon>Fungi incertae sedis</taxon>
        <taxon>Mucoromycota</taxon>
        <taxon>Glomeromycotina</taxon>
        <taxon>Glomeromycetes</taxon>
        <taxon>Diversisporales</taxon>
        <taxon>Acaulosporaceae</taxon>
        <taxon>Acaulospora</taxon>
    </lineage>
</organism>
<sequence length="297" mass="32994">MPTQRLDDVKVEEKYVHAAKEDSSGYLTTPTPDHLPKSFYQTPVILERRPQSTVMTTTQIASKPAEASSKQVTSQIAPKINHDNSINAVSSVSVSRVEVKQTTIQGAMRGKPSDRPFIKMINERGIFNQESVLKILSELPGHFVIGVCGPQGSGKSTVVSAFCQDPQNAFSIQSVDALNFASHETMGIDIHVTSERIIILDTQPLFSLSVLEHAIRNDYISDNMSPELWLESQSLQVIVFLYSVCNVVITVTESADYSMWNFLKKAEMMKYRIPEFPTVPSLMSADTGAEYYPDIGR</sequence>
<comment type="caution">
    <text evidence="1">The sequence shown here is derived from an EMBL/GenBank/DDBJ whole genome shotgun (WGS) entry which is preliminary data.</text>
</comment>
<protein>
    <submittedName>
        <fullName evidence="1">10767_t:CDS:1</fullName>
    </submittedName>
</protein>
<accession>A0ACA9K224</accession>